<name>A0AAE0H0Z1_9CHLO</name>
<organism evidence="2 3">
    <name type="scientific">Cymbomonas tetramitiformis</name>
    <dbReference type="NCBI Taxonomy" id="36881"/>
    <lineage>
        <taxon>Eukaryota</taxon>
        <taxon>Viridiplantae</taxon>
        <taxon>Chlorophyta</taxon>
        <taxon>Pyramimonadophyceae</taxon>
        <taxon>Pyramimonadales</taxon>
        <taxon>Pyramimonadaceae</taxon>
        <taxon>Cymbomonas</taxon>
    </lineage>
</organism>
<feature type="region of interest" description="Disordered" evidence="1">
    <location>
        <begin position="65"/>
        <end position="105"/>
    </location>
</feature>
<dbReference type="AlphaFoldDB" id="A0AAE0H0Z1"/>
<feature type="compositionally biased region" description="Basic and acidic residues" evidence="1">
    <location>
        <begin position="92"/>
        <end position="105"/>
    </location>
</feature>
<comment type="caution">
    <text evidence="2">The sequence shown here is derived from an EMBL/GenBank/DDBJ whole genome shotgun (WGS) entry which is preliminary data.</text>
</comment>
<dbReference type="EMBL" id="LGRX02000675">
    <property type="protein sequence ID" value="KAK3287846.1"/>
    <property type="molecule type" value="Genomic_DNA"/>
</dbReference>
<evidence type="ECO:0000313" key="3">
    <source>
        <dbReference type="Proteomes" id="UP001190700"/>
    </source>
</evidence>
<keyword evidence="3" id="KW-1185">Reference proteome</keyword>
<evidence type="ECO:0000313" key="2">
    <source>
        <dbReference type="EMBL" id="KAK3287846.1"/>
    </source>
</evidence>
<feature type="compositionally biased region" description="Basic and acidic residues" evidence="1">
    <location>
        <begin position="65"/>
        <end position="74"/>
    </location>
</feature>
<evidence type="ECO:0000256" key="1">
    <source>
        <dbReference type="SAM" id="MobiDB-lite"/>
    </source>
</evidence>
<dbReference type="Proteomes" id="UP001190700">
    <property type="component" value="Unassembled WGS sequence"/>
</dbReference>
<reference evidence="2 3" key="1">
    <citation type="journal article" date="2015" name="Genome Biol. Evol.">
        <title>Comparative Genomics of a Bacterivorous Green Alga Reveals Evolutionary Causalities and Consequences of Phago-Mixotrophic Mode of Nutrition.</title>
        <authorList>
            <person name="Burns J.A."/>
            <person name="Paasch A."/>
            <person name="Narechania A."/>
            <person name="Kim E."/>
        </authorList>
    </citation>
    <scope>NUCLEOTIDE SEQUENCE [LARGE SCALE GENOMIC DNA]</scope>
    <source>
        <strain evidence="2 3">PLY_AMNH</strain>
    </source>
</reference>
<sequence length="105" mass="11774">MRKTAEKTPDFPVFDIELDDFYRYAVQEFYAHRLKIVGTTLKNTPPDKHDCTLKKVVLSGTGTVDKKDGKENMDVKAAASSEGADELESDTLDIRDPLKPVTAER</sequence>
<gene>
    <name evidence="2" type="ORF">CYMTET_4660</name>
</gene>
<proteinExistence type="predicted"/>
<accession>A0AAE0H0Z1</accession>
<protein>
    <submittedName>
        <fullName evidence="2">Uncharacterized protein</fullName>
    </submittedName>
</protein>